<evidence type="ECO:0000259" key="3">
    <source>
        <dbReference type="Pfam" id="PF03732"/>
    </source>
</evidence>
<feature type="region of interest" description="Disordered" evidence="2">
    <location>
        <begin position="806"/>
        <end position="893"/>
    </location>
</feature>
<evidence type="ECO:0000256" key="2">
    <source>
        <dbReference type="SAM" id="MobiDB-lite"/>
    </source>
</evidence>
<evidence type="ECO:0000313" key="5">
    <source>
        <dbReference type="EMBL" id="VFQ69013.1"/>
    </source>
</evidence>
<dbReference type="PANTHER" id="PTHR33223:SF11">
    <property type="entry name" value="ELEMENT PROTEIN, PUTATIVE-RELATED"/>
    <property type="match status" value="1"/>
</dbReference>
<evidence type="ECO:0000313" key="6">
    <source>
        <dbReference type="Proteomes" id="UP000595140"/>
    </source>
</evidence>
<feature type="domain" description="Ty3 transposon capsid-like protein" evidence="4">
    <location>
        <begin position="60"/>
        <end position="215"/>
    </location>
</feature>
<feature type="region of interest" description="Disordered" evidence="2">
    <location>
        <begin position="354"/>
        <end position="373"/>
    </location>
</feature>
<feature type="domain" description="Retrotransposon gag" evidence="3">
    <location>
        <begin position="464"/>
        <end position="555"/>
    </location>
</feature>
<evidence type="ECO:0000259" key="4">
    <source>
        <dbReference type="Pfam" id="PF19259"/>
    </source>
</evidence>
<dbReference type="InterPro" id="IPR005162">
    <property type="entry name" value="Retrotrans_gag_dom"/>
</dbReference>
<feature type="region of interest" description="Disordered" evidence="2">
    <location>
        <begin position="716"/>
        <end position="775"/>
    </location>
</feature>
<organism evidence="5 6">
    <name type="scientific">Cuscuta campestris</name>
    <dbReference type="NCBI Taxonomy" id="132261"/>
    <lineage>
        <taxon>Eukaryota</taxon>
        <taxon>Viridiplantae</taxon>
        <taxon>Streptophyta</taxon>
        <taxon>Embryophyta</taxon>
        <taxon>Tracheophyta</taxon>
        <taxon>Spermatophyta</taxon>
        <taxon>Magnoliopsida</taxon>
        <taxon>eudicotyledons</taxon>
        <taxon>Gunneridae</taxon>
        <taxon>Pentapetalae</taxon>
        <taxon>asterids</taxon>
        <taxon>lamiids</taxon>
        <taxon>Solanales</taxon>
        <taxon>Convolvulaceae</taxon>
        <taxon>Cuscuteae</taxon>
        <taxon>Cuscuta</taxon>
        <taxon>Cuscuta subgen. Grammica</taxon>
        <taxon>Cuscuta sect. Cleistogrammica</taxon>
    </lineage>
</organism>
<evidence type="ECO:0000256" key="1">
    <source>
        <dbReference type="SAM" id="Coils"/>
    </source>
</evidence>
<dbReference type="EMBL" id="OOIL02000758">
    <property type="protein sequence ID" value="VFQ69013.1"/>
    <property type="molecule type" value="Genomic_DNA"/>
</dbReference>
<keyword evidence="1" id="KW-0175">Coiled coil</keyword>
<feature type="compositionally biased region" description="Basic and acidic residues" evidence="2">
    <location>
        <begin position="860"/>
        <end position="873"/>
    </location>
</feature>
<protein>
    <recommendedName>
        <fullName evidence="7">Retrotransposon gag domain-containing protein</fullName>
    </recommendedName>
</protein>
<proteinExistence type="predicted"/>
<feature type="region of interest" description="Disordered" evidence="2">
    <location>
        <begin position="1384"/>
        <end position="1410"/>
    </location>
</feature>
<reference evidence="5 6" key="1">
    <citation type="submission" date="2018-04" db="EMBL/GenBank/DDBJ databases">
        <authorList>
            <person name="Vogel A."/>
        </authorList>
    </citation>
    <scope>NUCLEOTIDE SEQUENCE [LARGE SCALE GENOMIC DNA]</scope>
</reference>
<dbReference type="Pfam" id="PF19259">
    <property type="entry name" value="Ty3_capsid"/>
    <property type="match status" value="1"/>
</dbReference>
<keyword evidence="6" id="KW-1185">Reference proteome</keyword>
<gene>
    <name evidence="5" type="ORF">CCAM_LOCUS10789</name>
</gene>
<dbReference type="PANTHER" id="PTHR33223">
    <property type="entry name" value="CCHC-TYPE DOMAIN-CONTAINING PROTEIN"/>
    <property type="match status" value="1"/>
</dbReference>
<dbReference type="InterPro" id="IPR045358">
    <property type="entry name" value="Ty3_capsid"/>
</dbReference>
<accession>A0A484KTJ2</accession>
<feature type="coiled-coil region" evidence="1">
    <location>
        <begin position="779"/>
        <end position="806"/>
    </location>
</feature>
<name>A0A484KTJ2_9ASTE</name>
<dbReference type="Proteomes" id="UP000595140">
    <property type="component" value="Unassembled WGS sequence"/>
</dbReference>
<feature type="compositionally biased region" description="Basic and acidic residues" evidence="2">
    <location>
        <begin position="821"/>
        <end position="839"/>
    </location>
</feature>
<feature type="region of interest" description="Disordered" evidence="2">
    <location>
        <begin position="1470"/>
        <end position="1491"/>
    </location>
</feature>
<sequence length="1491" mass="169398">MAEQNRRIDEQQHLFGQMVEQIKALSSGGSLNNTGGGNEYIGRMEGGNHKPIHFNPKVEFPQFDGSNVRIWIKKCVQYFSLCQIPDTKRVDLASIYLIGKAAVWYNSYTLGRANITWEDFVVDLSARFKDELGSKVVEEFNKLQQTRSIDDYVDRFEELRSCMLMKNPTLPVNHFLDSFVGGLKPHIKAFVRALKPGTLSEAIEYARCQEETVQAIKWPERTAKPMINFNKGLLPTPNTKPVNAVPVVNQPRFIPAAVRAENIAKGLCYYCDKPFEKGHKCVGKGTQLFLVEVPGESETEEELMQTESDCLIEGNNPFISANAINGSQGFQTMRVTGGGSFAPFTENPKKILRQNTLKNSPGGDSGGEEEEIEVDQPIMEENNGRRRTVLQAMSPAYVEEDPIGLPNTDAHTFEIKPAIIQMVSNNQFGGMKGEDPRAHMLWFSRTCQTLKMNGVTSDRIKLSLFPFSLRDRVARWLNTFSTGHFKTWEALHQAFMHEYFPPSAIAKIKRSIQNFSQDSIESLSEAWERFKDLKIKCPPSLIDADSLMFHFYQGLLVPSKKELDHSSKVGSFLDMTPEENEDLVERLTSNAKYWYEDRAPQQKAGMYEVDSLTALKASMESLIKRTIQDQFSTSSRSNKPYESVAQAENYYQGSSSSHSNELVLSCESCTGAHLTAQCPYYESPIKEKPREVNLAQYANKGEGPWATNQYQTAHWRDDLSRERNNNNFQRNNRPRDDFRQGGWNNNWNERGPNFNQGGNTQAYVPPHQRQAEDPTTEMKKMLEEKDKKNEERIQRLEESIRQLMEQMTIRPPGTLPAKTENNPREHLKAVTLRSGKETKGIGQSSEPTLKDSMAEPVNEPTEKKKEEEKKDEEPFQSQHPNGDLPPKKVTIPFPSRVKKSKDEKAFKKFLDIMGQVEVKLPLVDVLTEMPSTYLKNARIQVESVETLLGLEEILKVEEIESSKCEDVQEVEAKGSDSLDLKPLPKHLEYVFLDDKGKCPVVIASDLSVGQKADLITVLRQHKQAFAWKLEDIQGISPAFCTHKIAIDEGCKPVVQAQRRLNPKLMEEFKVQVKDRSGSANQAADHLSRLELDVASQFGECTVDEMADFPANGLDLPFVAPEARERYRDWGSKKVLTPPMILDHAALESMGYWEEVDDFLHDPKWRCLLSLRAQASVPLTMEFICSLRFSVYGSRVRDVEGVHPSVRMTFTLRGTRFDIPVLDLGRLLGIYTLEETSSPDFLALPRRRPLDVDVKAFWRTHSRSTRDFSNKYSSSSDWRSPAWRILSHLLCCSYFGRHKNANRVYDTDLIFFWSLESHTPVDLSSFVGRFLFDQSTGNRHHIQAGPIITLLAYALMPTMVIPDLLPEESSVRPITSESLIHMGFRKRPRDTRYEPDQDTGTGSPSYMPASMPADGPLPLLFHLYEQRWTAFEQRQEACWKEIHDHQQRIETSLAEQGTQIAHILDYVEAQQGVPSTTRQRGRGRGQGGGRGQ</sequence>
<feature type="compositionally biased region" description="Polar residues" evidence="2">
    <location>
        <begin position="742"/>
        <end position="762"/>
    </location>
</feature>
<evidence type="ECO:0008006" key="7">
    <source>
        <dbReference type="Google" id="ProtNLM"/>
    </source>
</evidence>
<dbReference type="Pfam" id="PF03732">
    <property type="entry name" value="Retrotrans_gag"/>
    <property type="match status" value="1"/>
</dbReference>